<comment type="caution">
    <text evidence="4">The sequence shown here is derived from an EMBL/GenBank/DDBJ whole genome shotgun (WGS) entry which is preliminary data.</text>
</comment>
<gene>
    <name evidence="4" type="ORF">TWF694_003853</name>
</gene>
<reference evidence="4 5" key="1">
    <citation type="submission" date="2019-10" db="EMBL/GenBank/DDBJ databases">
        <authorList>
            <person name="Palmer J.M."/>
        </authorList>
    </citation>
    <scope>NUCLEOTIDE SEQUENCE [LARGE SCALE GENOMIC DNA]</scope>
    <source>
        <strain evidence="4 5">TWF694</strain>
    </source>
</reference>
<sequence>MRQLISFLLIAVCASELISDIVPADDFAKFQLSIGDLGGCSNETHRWSPFNGSCFDETSGSIPYNPPASKSNKLADFISSFVGLRPRDGLCGPQETTCWIVNCCQPGETCGPINIGCQVSWSTIYTTTITTLWSTVTSWVVPHTSAVEYTTVTVNSTTYMTTFIGITLPGQGLDQVIQTSVIETASLILSAYTPPTVTATKTITKDNTIPPVTPAPRLMVRETGKLLLRADIPRRSERTSYTTLTVFVTTFFTTSVTATLLNTVIEVTETSTISSLATRNQTHYETPTGFTTTTITVTSTSLSYAYGSVAAPTRVVYITTIPSQSAVAIAPSGTDISNTASSSEPGISKVPRSRRLSAGAIAGIVIGVILILVLLCLAIGLLYFRRQKKRQDDEYASRRDAFDETPSPPAAPSPKPAMATISQTEITTPQNGGSDFPVSPMSELFFSGLNMMDRGPYPPHDSINANGIIGGSSSSRHSRRGSRGSVVSAILPVPEEDDEDVDKISPVVHTGNNASPKRRVGTDRAWGRGYGGRGGYNSGYANSNNNHDKNASVNRDDETGLPSVNPAFSGVITSSYNEGGLVPPHARDHGFRF</sequence>
<organism evidence="4 5">
    <name type="scientific">Orbilia ellipsospora</name>
    <dbReference type="NCBI Taxonomy" id="2528407"/>
    <lineage>
        <taxon>Eukaryota</taxon>
        <taxon>Fungi</taxon>
        <taxon>Dikarya</taxon>
        <taxon>Ascomycota</taxon>
        <taxon>Pezizomycotina</taxon>
        <taxon>Orbiliomycetes</taxon>
        <taxon>Orbiliales</taxon>
        <taxon>Orbiliaceae</taxon>
        <taxon>Orbilia</taxon>
    </lineage>
</organism>
<evidence type="ECO:0000256" key="3">
    <source>
        <dbReference type="SAM" id="SignalP"/>
    </source>
</evidence>
<feature type="region of interest" description="Disordered" evidence="1">
    <location>
        <begin position="505"/>
        <end position="566"/>
    </location>
</feature>
<feature type="signal peptide" evidence="3">
    <location>
        <begin position="1"/>
        <end position="19"/>
    </location>
</feature>
<feature type="transmembrane region" description="Helical" evidence="2">
    <location>
        <begin position="358"/>
        <end position="384"/>
    </location>
</feature>
<feature type="compositionally biased region" description="Gly residues" evidence="1">
    <location>
        <begin position="528"/>
        <end position="537"/>
    </location>
</feature>
<feature type="compositionally biased region" description="Basic and acidic residues" evidence="1">
    <location>
        <begin position="393"/>
        <end position="402"/>
    </location>
</feature>
<feature type="chain" id="PRO_5043362190" description="Mid2 domain-containing protein" evidence="3">
    <location>
        <begin position="20"/>
        <end position="593"/>
    </location>
</feature>
<feature type="compositionally biased region" description="Basic and acidic residues" evidence="1">
    <location>
        <begin position="546"/>
        <end position="558"/>
    </location>
</feature>
<proteinExistence type="predicted"/>
<accession>A0AAV9WZH2</accession>
<evidence type="ECO:0000313" key="4">
    <source>
        <dbReference type="EMBL" id="KAK6530505.1"/>
    </source>
</evidence>
<name>A0AAV9WZH2_9PEZI</name>
<keyword evidence="2" id="KW-0472">Membrane</keyword>
<evidence type="ECO:0000313" key="5">
    <source>
        <dbReference type="Proteomes" id="UP001365542"/>
    </source>
</evidence>
<keyword evidence="5" id="KW-1185">Reference proteome</keyword>
<evidence type="ECO:0000256" key="2">
    <source>
        <dbReference type="SAM" id="Phobius"/>
    </source>
</evidence>
<evidence type="ECO:0000256" key="1">
    <source>
        <dbReference type="SAM" id="MobiDB-lite"/>
    </source>
</evidence>
<evidence type="ECO:0008006" key="6">
    <source>
        <dbReference type="Google" id="ProtNLM"/>
    </source>
</evidence>
<dbReference type="Proteomes" id="UP001365542">
    <property type="component" value="Unassembled WGS sequence"/>
</dbReference>
<dbReference type="AlphaFoldDB" id="A0AAV9WZH2"/>
<feature type="compositionally biased region" description="Pro residues" evidence="1">
    <location>
        <begin position="406"/>
        <end position="415"/>
    </location>
</feature>
<keyword evidence="3" id="KW-0732">Signal</keyword>
<keyword evidence="2" id="KW-0812">Transmembrane</keyword>
<dbReference type="EMBL" id="JAVHJO010000013">
    <property type="protein sequence ID" value="KAK6530505.1"/>
    <property type="molecule type" value="Genomic_DNA"/>
</dbReference>
<protein>
    <recommendedName>
        <fullName evidence="6">Mid2 domain-containing protein</fullName>
    </recommendedName>
</protein>
<keyword evidence="2" id="KW-1133">Transmembrane helix</keyword>
<feature type="region of interest" description="Disordered" evidence="1">
    <location>
        <begin position="393"/>
        <end position="418"/>
    </location>
</feature>